<proteinExistence type="inferred from homology"/>
<dbReference type="AlphaFoldDB" id="A0A4R2N5H0"/>
<comment type="caution">
    <text evidence="9">The sequence shown here is derived from an EMBL/GenBank/DDBJ whole genome shotgun (WGS) entry which is preliminary data.</text>
</comment>
<feature type="transmembrane region" description="Helical" evidence="7">
    <location>
        <begin position="291"/>
        <end position="312"/>
    </location>
</feature>
<gene>
    <name evidence="9" type="ORF">EV693_11421</name>
</gene>
<evidence type="ECO:0000256" key="3">
    <source>
        <dbReference type="ARBA" id="ARBA00022692"/>
    </source>
</evidence>
<evidence type="ECO:0000256" key="7">
    <source>
        <dbReference type="SAM" id="Phobius"/>
    </source>
</evidence>
<name>A0A4R2N5H0_9PAST</name>
<keyword evidence="10" id="KW-1185">Reference proteome</keyword>
<dbReference type="RefSeq" id="WP_132501894.1">
    <property type="nucleotide sequence ID" value="NZ_LVXA01000001.1"/>
</dbReference>
<dbReference type="GO" id="GO:0022857">
    <property type="term" value="F:transmembrane transporter activity"/>
    <property type="evidence" value="ECO:0007669"/>
    <property type="project" value="TreeGrafter"/>
</dbReference>
<dbReference type="Proteomes" id="UP000295537">
    <property type="component" value="Unassembled WGS sequence"/>
</dbReference>
<dbReference type="Pfam" id="PF02687">
    <property type="entry name" value="FtsX"/>
    <property type="match status" value="1"/>
</dbReference>
<organism evidence="9 10">
    <name type="scientific">Nicoletella semolina</name>
    <dbReference type="NCBI Taxonomy" id="271160"/>
    <lineage>
        <taxon>Bacteria</taxon>
        <taxon>Pseudomonadati</taxon>
        <taxon>Pseudomonadota</taxon>
        <taxon>Gammaproteobacteria</taxon>
        <taxon>Pasteurellales</taxon>
        <taxon>Pasteurellaceae</taxon>
        <taxon>Nicoletella</taxon>
    </lineage>
</organism>
<evidence type="ECO:0000256" key="5">
    <source>
        <dbReference type="ARBA" id="ARBA00023136"/>
    </source>
</evidence>
<keyword evidence="4 7" id="KW-1133">Transmembrane helix</keyword>
<evidence type="ECO:0000256" key="4">
    <source>
        <dbReference type="ARBA" id="ARBA00022989"/>
    </source>
</evidence>
<protein>
    <submittedName>
        <fullName evidence="9">Putative ABC transport system permease protein</fullName>
    </submittedName>
</protein>
<dbReference type="PANTHER" id="PTHR30572:SF4">
    <property type="entry name" value="ABC TRANSPORTER PERMEASE YTRF"/>
    <property type="match status" value="1"/>
</dbReference>
<dbReference type="GO" id="GO:0005886">
    <property type="term" value="C:plasma membrane"/>
    <property type="evidence" value="ECO:0007669"/>
    <property type="project" value="UniProtKB-SubCell"/>
</dbReference>
<accession>A0A4R2N5H0</accession>
<evidence type="ECO:0000256" key="2">
    <source>
        <dbReference type="ARBA" id="ARBA00022475"/>
    </source>
</evidence>
<dbReference type="InterPro" id="IPR050250">
    <property type="entry name" value="Macrolide_Exporter_MacB"/>
</dbReference>
<evidence type="ECO:0000256" key="1">
    <source>
        <dbReference type="ARBA" id="ARBA00004651"/>
    </source>
</evidence>
<comment type="subcellular location">
    <subcellularLocation>
        <location evidence="1">Cell membrane</location>
        <topology evidence="1">Multi-pass membrane protein</topology>
    </subcellularLocation>
</comment>
<reference evidence="9 10" key="1">
    <citation type="submission" date="2019-03" db="EMBL/GenBank/DDBJ databases">
        <title>Genomic Encyclopedia of Type Strains, Phase IV (KMG-IV): sequencing the most valuable type-strain genomes for metagenomic binning, comparative biology and taxonomic classification.</title>
        <authorList>
            <person name="Goeker M."/>
        </authorList>
    </citation>
    <scope>NUCLEOTIDE SEQUENCE [LARGE SCALE GENOMIC DNA]</scope>
    <source>
        <strain evidence="9 10">DSM 16380</strain>
    </source>
</reference>
<evidence type="ECO:0000313" key="10">
    <source>
        <dbReference type="Proteomes" id="UP000295537"/>
    </source>
</evidence>
<feature type="transmembrane region" description="Helical" evidence="7">
    <location>
        <begin position="383"/>
        <end position="405"/>
    </location>
</feature>
<dbReference type="OrthoDB" id="9784014at2"/>
<keyword evidence="5 7" id="KW-0472">Membrane</keyword>
<keyword evidence="2" id="KW-1003">Cell membrane</keyword>
<sequence>MLNLKLLLLHFRKNKLGSLMMMMLIALSVALSIAVNLQERAFREGSAKAADRFDIVIGGLGSEVQLVLSTVYLQSAVLPLIPTSVLTELQQNPQVEWAAPLAFGDFVRGMPIVGTNKMFISHKQREKMAGRVFENAFEAVVGSKTGFKLGDKFSPLHGQLGEAGTHSHQNVAYEVVGILPPEDSIWDTAVLVPLETIWETHAHSGQSNLQAVNNKNPITGRVQVTRINQLNDIHEHPELGISAIVVKPKSFAAAYKLRGEYRNGKTQALFPAEVLVRVYAILGDSKEVLKWIATVSQILVAIALIMIVTLYLKQQQRQIAAWRIFGAPRYKILWLIWATLLMMIIAAIVLGVAIGYFSTVIISQKISLKSGFALPVSLNLEDVYYIASIFIIALLMALIPSLLFYKQSPLKGLKEDR</sequence>
<comment type="similarity">
    <text evidence="6">Belongs to the ABC-4 integral membrane protein family.</text>
</comment>
<dbReference type="PANTHER" id="PTHR30572">
    <property type="entry name" value="MEMBRANE COMPONENT OF TRANSPORTER-RELATED"/>
    <property type="match status" value="1"/>
</dbReference>
<dbReference type="EMBL" id="SLXJ01000014">
    <property type="protein sequence ID" value="TCP16104.1"/>
    <property type="molecule type" value="Genomic_DNA"/>
</dbReference>
<evidence type="ECO:0000256" key="6">
    <source>
        <dbReference type="ARBA" id="ARBA00038076"/>
    </source>
</evidence>
<evidence type="ECO:0000313" key="9">
    <source>
        <dbReference type="EMBL" id="TCP16104.1"/>
    </source>
</evidence>
<feature type="domain" description="ABC3 transporter permease C-terminal" evidence="8">
    <location>
        <begin position="294"/>
        <end position="408"/>
    </location>
</feature>
<dbReference type="InterPro" id="IPR003838">
    <property type="entry name" value="ABC3_permease_C"/>
</dbReference>
<evidence type="ECO:0000259" key="8">
    <source>
        <dbReference type="Pfam" id="PF02687"/>
    </source>
</evidence>
<feature type="transmembrane region" description="Helical" evidence="7">
    <location>
        <begin position="332"/>
        <end position="363"/>
    </location>
</feature>
<keyword evidence="3 7" id="KW-0812">Transmembrane</keyword>